<organism evidence="1 2">
    <name type="scientific">Rubroshorea leprosula</name>
    <dbReference type="NCBI Taxonomy" id="152421"/>
    <lineage>
        <taxon>Eukaryota</taxon>
        <taxon>Viridiplantae</taxon>
        <taxon>Streptophyta</taxon>
        <taxon>Embryophyta</taxon>
        <taxon>Tracheophyta</taxon>
        <taxon>Spermatophyta</taxon>
        <taxon>Magnoliopsida</taxon>
        <taxon>eudicotyledons</taxon>
        <taxon>Gunneridae</taxon>
        <taxon>Pentapetalae</taxon>
        <taxon>rosids</taxon>
        <taxon>malvids</taxon>
        <taxon>Malvales</taxon>
        <taxon>Dipterocarpaceae</taxon>
        <taxon>Rubroshorea</taxon>
    </lineage>
</organism>
<comment type="caution">
    <text evidence="1">The sequence shown here is derived from an EMBL/GenBank/DDBJ whole genome shotgun (WGS) entry which is preliminary data.</text>
</comment>
<evidence type="ECO:0000313" key="2">
    <source>
        <dbReference type="Proteomes" id="UP001054252"/>
    </source>
</evidence>
<dbReference type="AlphaFoldDB" id="A0AAV5KB71"/>
<dbReference type="Proteomes" id="UP001054252">
    <property type="component" value="Unassembled WGS sequence"/>
</dbReference>
<keyword evidence="2" id="KW-1185">Reference proteome</keyword>
<protein>
    <submittedName>
        <fullName evidence="1">Uncharacterized protein</fullName>
    </submittedName>
</protein>
<proteinExistence type="predicted"/>
<name>A0AAV5KB71_9ROSI</name>
<accession>A0AAV5KB71</accession>
<reference evidence="1 2" key="1">
    <citation type="journal article" date="2021" name="Commun. Biol.">
        <title>The genome of Shorea leprosula (Dipterocarpaceae) highlights the ecological relevance of drought in aseasonal tropical rainforests.</title>
        <authorList>
            <person name="Ng K.K.S."/>
            <person name="Kobayashi M.J."/>
            <person name="Fawcett J.A."/>
            <person name="Hatakeyama M."/>
            <person name="Paape T."/>
            <person name="Ng C.H."/>
            <person name="Ang C.C."/>
            <person name="Tnah L.H."/>
            <person name="Lee C.T."/>
            <person name="Nishiyama T."/>
            <person name="Sese J."/>
            <person name="O'Brien M.J."/>
            <person name="Copetti D."/>
            <person name="Mohd Noor M.I."/>
            <person name="Ong R.C."/>
            <person name="Putra M."/>
            <person name="Sireger I.Z."/>
            <person name="Indrioko S."/>
            <person name="Kosugi Y."/>
            <person name="Izuno A."/>
            <person name="Isagi Y."/>
            <person name="Lee S.L."/>
            <person name="Shimizu K.K."/>
        </authorList>
    </citation>
    <scope>NUCLEOTIDE SEQUENCE [LARGE SCALE GENOMIC DNA]</scope>
    <source>
        <strain evidence="1">214</strain>
    </source>
</reference>
<gene>
    <name evidence="1" type="ORF">SLEP1_g31354</name>
</gene>
<evidence type="ECO:0000313" key="1">
    <source>
        <dbReference type="EMBL" id="GKV21370.1"/>
    </source>
</evidence>
<sequence length="76" mass="8620">MARRRKRACRTENKERERSPALLPYALAPAGLHQPLHRRCTSLRLCPVPLHRPCTSLRPCPVPLYRPCTGPALALQ</sequence>
<dbReference type="EMBL" id="BPVZ01000057">
    <property type="protein sequence ID" value="GKV21370.1"/>
    <property type="molecule type" value="Genomic_DNA"/>
</dbReference>